<accession>A0ABP1FT48</accession>
<evidence type="ECO:0000256" key="5">
    <source>
        <dbReference type="SAM" id="MobiDB-lite"/>
    </source>
</evidence>
<evidence type="ECO:0000313" key="7">
    <source>
        <dbReference type="EMBL" id="CAL5223088.1"/>
    </source>
</evidence>
<gene>
    <name evidence="7" type="primary">g5547</name>
    <name evidence="7" type="ORF">VP750_LOCUS4747</name>
</gene>
<dbReference type="InterPro" id="IPR013083">
    <property type="entry name" value="Znf_RING/FYVE/PHD"/>
</dbReference>
<evidence type="ECO:0000256" key="3">
    <source>
        <dbReference type="ARBA" id="ARBA00022833"/>
    </source>
</evidence>
<protein>
    <submittedName>
        <fullName evidence="7">G5547 protein</fullName>
    </submittedName>
</protein>
<dbReference type="Pfam" id="PF13920">
    <property type="entry name" value="zf-C3HC4_3"/>
    <property type="match status" value="1"/>
</dbReference>
<dbReference type="EMBL" id="CAXHTA020000008">
    <property type="protein sequence ID" value="CAL5223088.1"/>
    <property type="molecule type" value="Genomic_DNA"/>
</dbReference>
<feature type="compositionally biased region" description="Acidic residues" evidence="5">
    <location>
        <begin position="307"/>
        <end position="319"/>
    </location>
</feature>
<keyword evidence="1" id="KW-0479">Metal-binding</keyword>
<feature type="compositionally biased region" description="Basic and acidic residues" evidence="5">
    <location>
        <begin position="620"/>
        <end position="629"/>
    </location>
</feature>
<proteinExistence type="predicted"/>
<dbReference type="InterPro" id="IPR001841">
    <property type="entry name" value="Znf_RING"/>
</dbReference>
<name>A0ABP1FT48_9CHLO</name>
<keyword evidence="2 4" id="KW-0863">Zinc-finger</keyword>
<feature type="region of interest" description="Disordered" evidence="5">
    <location>
        <begin position="846"/>
        <end position="880"/>
    </location>
</feature>
<evidence type="ECO:0000256" key="4">
    <source>
        <dbReference type="PROSITE-ProRule" id="PRU00175"/>
    </source>
</evidence>
<feature type="domain" description="RING-type" evidence="6">
    <location>
        <begin position="931"/>
        <end position="970"/>
    </location>
</feature>
<evidence type="ECO:0000256" key="2">
    <source>
        <dbReference type="ARBA" id="ARBA00022771"/>
    </source>
</evidence>
<reference evidence="7 8" key="1">
    <citation type="submission" date="2024-06" db="EMBL/GenBank/DDBJ databases">
        <authorList>
            <person name="Kraege A."/>
            <person name="Thomma B."/>
        </authorList>
    </citation>
    <scope>NUCLEOTIDE SEQUENCE [LARGE SCALE GENOMIC DNA]</scope>
</reference>
<dbReference type="Gene3D" id="3.30.40.10">
    <property type="entry name" value="Zinc/RING finger domain, C3HC4 (zinc finger)"/>
    <property type="match status" value="1"/>
</dbReference>
<dbReference type="PANTHER" id="PTHR12183">
    <property type="entry name" value="MITOCHONDRIAL UBIQUITIN LIGASE ACTIVATOR OF NFKB 1"/>
    <property type="match status" value="1"/>
</dbReference>
<feature type="compositionally biased region" description="Low complexity" evidence="5">
    <location>
        <begin position="854"/>
        <end position="863"/>
    </location>
</feature>
<keyword evidence="3" id="KW-0862">Zinc</keyword>
<dbReference type="SUPFAM" id="SSF57850">
    <property type="entry name" value="RING/U-box"/>
    <property type="match status" value="1"/>
</dbReference>
<keyword evidence="8" id="KW-1185">Reference proteome</keyword>
<evidence type="ECO:0000259" key="6">
    <source>
        <dbReference type="PROSITE" id="PS50089"/>
    </source>
</evidence>
<sequence>MLAAEECMLLSPEQLKVAAALLVVLRRALKDGSNALDYTSSVLASNSPYTCQFLEQIPDGSELPTLQEMRASASAGLRDSLQPTHMHCELRGCQPLEVFTRTTQRTTNMAIMASIVNGQLADRQQRLQAVRASLGIRRTAGSQAVLDRIAQRMGVLTQHGVPRMTCELIIVVLHEAILLLDADRAVQLGASAVLEHAGSNCTTFIDHMLPGVLDKLVHHDYENLTGVNALLKGLLPPLERALDSYRERAAATKQTYAHVVELEYAVQTWMMNTDHNTRLTEAIIAALPSGPKAPQQPSPSDSAASQSEEETDSEKDEEDYTPKRPVLSRLHESPSDIIAVLITMLDLLDLTRTDLSPMPPRALPKPKKRLKALLSGLFPGIREELYCAVSRSNGHMHHGLVRSIERHVESIVQVWKSESGEGVVCVMRKKAKALGHELAEIPVCIVRAIETTGIRVGANMSRAAWHRCLTGVLAATHDLGETCKGATSTFWLLKALAQLLDLCIHHADKAHVVKAQHALLPGLSQMMLDAPALEKEHLAGALQALKAAVRRHSHAAGELRRIFRVHLENVAGFRSNGWGPEREDVAHLIDIIAWRIDVDLCEADEFQEFEKAAKPQSGLRKAEKAEEKKTKKARQRAARAQAAAQTVQVRGESGKVPALAESARGASELEHSAETQAGRKLPGATCSTSESVLAASKSVPAPRASAGSSKATDDGESSCASRQPPLQLHSGAAHEQQENVPPSRAAPAAQELASTPQQEEPWQEVKKPRRKSGWHAASTPSARKQGRLAPEHQTPALPPLRPRQLQTSAQPAEQALLSLEETAAPPHTQSGHAGAEQLPAWLSTLSCSQPQQPPHCHGQHPQQPARPQALPTSMQHEPLQEKQEGIARLEARAALQPIPQTDLRFGTFSSNKAATNADLSEEEEPDQEDLCIVCWEQMREVIFCHCMHMCTCKGCAKDIMAAGALCPMCRSKIQSTITARF</sequence>
<dbReference type="PANTHER" id="PTHR12183:SF32">
    <property type="entry name" value="MITOCHONDRIAL E3 UBIQUITIN PROTEIN LIGASE 1"/>
    <property type="match status" value="1"/>
</dbReference>
<feature type="compositionally biased region" description="Low complexity" evidence="5">
    <location>
        <begin position="293"/>
        <end position="306"/>
    </location>
</feature>
<dbReference type="Proteomes" id="UP001497392">
    <property type="component" value="Unassembled WGS sequence"/>
</dbReference>
<dbReference type="PROSITE" id="PS50089">
    <property type="entry name" value="ZF_RING_2"/>
    <property type="match status" value="1"/>
</dbReference>
<dbReference type="InterPro" id="IPR051652">
    <property type="entry name" value="MDM2_MDM4_MUL1"/>
</dbReference>
<feature type="region of interest" description="Disordered" evidence="5">
    <location>
        <begin position="289"/>
        <end position="328"/>
    </location>
</feature>
<organism evidence="7 8">
    <name type="scientific">Coccomyxa viridis</name>
    <dbReference type="NCBI Taxonomy" id="1274662"/>
    <lineage>
        <taxon>Eukaryota</taxon>
        <taxon>Viridiplantae</taxon>
        <taxon>Chlorophyta</taxon>
        <taxon>core chlorophytes</taxon>
        <taxon>Trebouxiophyceae</taxon>
        <taxon>Trebouxiophyceae incertae sedis</taxon>
        <taxon>Coccomyxaceae</taxon>
        <taxon>Coccomyxa</taxon>
    </lineage>
</organism>
<evidence type="ECO:0000313" key="8">
    <source>
        <dbReference type="Proteomes" id="UP001497392"/>
    </source>
</evidence>
<evidence type="ECO:0000256" key="1">
    <source>
        <dbReference type="ARBA" id="ARBA00022723"/>
    </source>
</evidence>
<feature type="region of interest" description="Disordered" evidence="5">
    <location>
        <begin position="612"/>
        <end position="811"/>
    </location>
</feature>
<comment type="caution">
    <text evidence="7">The sequence shown here is derived from an EMBL/GenBank/DDBJ whole genome shotgun (WGS) entry which is preliminary data.</text>
</comment>